<dbReference type="Gene3D" id="3.30.470.20">
    <property type="entry name" value="ATP-grasp fold, B domain"/>
    <property type="match status" value="1"/>
</dbReference>
<gene>
    <name evidence="2" type="ORF">ENJ89_05815</name>
</gene>
<reference evidence="2" key="1">
    <citation type="journal article" date="2020" name="mSystems">
        <title>Genome- and Community-Level Interaction Insights into Carbon Utilization and Element Cycling Functions of Hydrothermarchaeota in Hydrothermal Sediment.</title>
        <authorList>
            <person name="Zhou Z."/>
            <person name="Liu Y."/>
            <person name="Xu W."/>
            <person name="Pan J."/>
            <person name="Luo Z.H."/>
            <person name="Li M."/>
        </authorList>
    </citation>
    <scope>NUCLEOTIDE SEQUENCE [LARGE SCALE GENOMIC DNA]</scope>
    <source>
        <strain evidence="2">HyVt-527</strain>
    </source>
</reference>
<dbReference type="EMBL" id="DROD01000401">
    <property type="protein sequence ID" value="HHJ52692.1"/>
    <property type="molecule type" value="Genomic_DNA"/>
</dbReference>
<dbReference type="AlphaFoldDB" id="A0A7V5UER0"/>
<proteinExistence type="predicted"/>
<accession>A0A7V5UER0</accession>
<feature type="non-terminal residue" evidence="2">
    <location>
        <position position="1"/>
    </location>
</feature>
<sequence>NEFRWSPRIKREDGLIRMVPGLGTRAVDRVSDDYPILIAPGQPGLRTNVNPDEIIRYSPKKMDVINLETGEFQTVEVRDLVQKYGREYPMIEKIVSVVEGDHLRPPGFTTDFSQVDFAVTFEGLLQQTNFIRQVHVILQELRKHLKTPVDVEFAHDGKHFFLLQSRPQSYAKDHGAAHIPEHLPPEKVVFSANKYISNGTVKNIEYIVYVPPEKYSEIGDLDTMRKVGRVVGALNKVLPKKKFILMGPGRWGSRGDIKLGVSVTYSDINNTAMLIEIARKKGNYVPDLSFGTHFFQDLVEANIRYLPLYPDEEGNRFNEEFLTQSPNKLAELLPEYRALEEVVRVIHVPQASGGHKLSVLMNGEENIAVALLDSHPTKK</sequence>
<organism evidence="2">
    <name type="scientific">Caldithrix abyssi</name>
    <dbReference type="NCBI Taxonomy" id="187145"/>
    <lineage>
        <taxon>Bacteria</taxon>
        <taxon>Pseudomonadati</taxon>
        <taxon>Calditrichota</taxon>
        <taxon>Calditrichia</taxon>
        <taxon>Calditrichales</taxon>
        <taxon>Calditrichaceae</taxon>
        <taxon>Caldithrix</taxon>
    </lineage>
</organism>
<evidence type="ECO:0000313" key="2">
    <source>
        <dbReference type="EMBL" id="HHJ52692.1"/>
    </source>
</evidence>
<evidence type="ECO:0000259" key="1">
    <source>
        <dbReference type="Pfam" id="PF01326"/>
    </source>
</evidence>
<dbReference type="GO" id="GO:0016301">
    <property type="term" value="F:kinase activity"/>
    <property type="evidence" value="ECO:0007669"/>
    <property type="project" value="InterPro"/>
</dbReference>
<name>A0A7V5UER0_CALAY</name>
<comment type="caution">
    <text evidence="2">The sequence shown here is derived from an EMBL/GenBank/DDBJ whole genome shotgun (WGS) entry which is preliminary data.</text>
</comment>
<dbReference type="Pfam" id="PF01326">
    <property type="entry name" value="PPDK_N"/>
    <property type="match status" value="1"/>
</dbReference>
<dbReference type="InterPro" id="IPR002192">
    <property type="entry name" value="PPDK_AMP/ATP-bd"/>
</dbReference>
<feature type="domain" description="Pyruvate phosphate dikinase AMP/ATP-binding" evidence="1">
    <location>
        <begin position="12"/>
        <end position="182"/>
    </location>
</feature>
<dbReference type="Proteomes" id="UP000886124">
    <property type="component" value="Unassembled WGS sequence"/>
</dbReference>
<dbReference type="GO" id="GO:0005524">
    <property type="term" value="F:ATP binding"/>
    <property type="evidence" value="ECO:0007669"/>
    <property type="project" value="InterPro"/>
</dbReference>
<dbReference type="SUPFAM" id="SSF56059">
    <property type="entry name" value="Glutathione synthetase ATP-binding domain-like"/>
    <property type="match status" value="1"/>
</dbReference>
<keyword evidence="2" id="KW-0670">Pyruvate</keyword>
<protein>
    <submittedName>
        <fullName evidence="2">Pyruvate, phosphate dikinase</fullName>
    </submittedName>
</protein>